<dbReference type="GO" id="GO:0016491">
    <property type="term" value="F:oxidoreductase activity"/>
    <property type="evidence" value="ECO:0007669"/>
    <property type="project" value="InterPro"/>
</dbReference>
<proteinExistence type="predicted"/>
<evidence type="ECO:0000313" key="9">
    <source>
        <dbReference type="EMBL" id="CAD8332633.1"/>
    </source>
</evidence>
<accession>A0A6T6EUD5</accession>
<protein>
    <recommendedName>
        <fullName evidence="7">Fatty acid hydroxylase domain-containing protein</fullName>
    </recommendedName>
</protein>
<evidence type="ECO:0000256" key="4">
    <source>
        <dbReference type="ARBA" id="ARBA00023136"/>
    </source>
</evidence>
<evidence type="ECO:0000256" key="6">
    <source>
        <dbReference type="SAM" id="SignalP"/>
    </source>
</evidence>
<dbReference type="EMBL" id="HBEF01007598">
    <property type="protein sequence ID" value="CAD8332633.1"/>
    <property type="molecule type" value="Transcribed_RNA"/>
</dbReference>
<evidence type="ECO:0000313" key="8">
    <source>
        <dbReference type="EMBL" id="CAD8332632.1"/>
    </source>
</evidence>
<dbReference type="AlphaFoldDB" id="A0A6T6EUD5"/>
<feature type="transmembrane region" description="Helical" evidence="5">
    <location>
        <begin position="77"/>
        <end position="102"/>
    </location>
</feature>
<evidence type="ECO:0000256" key="1">
    <source>
        <dbReference type="ARBA" id="ARBA00004370"/>
    </source>
</evidence>
<sequence>MRQRCVSLSTWMLGFLAAIQSVQATVHTASGSTDQRQSNASVDASSHVHESDSTMWTGWLADASTMLDPSGWSLAEKLLFCAVIIIAMEILQFITAHLGAWLRLDTIPVRGKHLDEFSSTDHVFVTISKIQTGPFVYFLLSYWMSEQNILWSLQDATLANVILPVPLMFIVFDFFYTIMHWALHIKAVYGFIHKHHHHQKAPSRAVVDAVNVHPVEFILGEYNHLWTMYLIATCLEMPIHILGALIFVASGGILAGLNHTRYDVEIKFFGINLYDSKAHDVHHRIPQSNYGQYTVFWDWVFGTFRPYNGKDRVNPASQLDPATGKTKKNE</sequence>
<dbReference type="InterPro" id="IPR050307">
    <property type="entry name" value="Sterol_Desaturase_Related"/>
</dbReference>
<dbReference type="EMBL" id="HBEF01007597">
    <property type="protein sequence ID" value="CAD8332632.1"/>
    <property type="molecule type" value="Transcribed_RNA"/>
</dbReference>
<feature type="transmembrane region" description="Helical" evidence="5">
    <location>
        <begin position="156"/>
        <end position="176"/>
    </location>
</feature>
<evidence type="ECO:0000256" key="3">
    <source>
        <dbReference type="ARBA" id="ARBA00022989"/>
    </source>
</evidence>
<keyword evidence="3 5" id="KW-1133">Transmembrane helix</keyword>
<feature type="domain" description="Fatty acid hydroxylase" evidence="7">
    <location>
        <begin position="166"/>
        <end position="303"/>
    </location>
</feature>
<organism evidence="9">
    <name type="scientific">Craspedostauros australis</name>
    <dbReference type="NCBI Taxonomy" id="1486917"/>
    <lineage>
        <taxon>Eukaryota</taxon>
        <taxon>Sar</taxon>
        <taxon>Stramenopiles</taxon>
        <taxon>Ochrophyta</taxon>
        <taxon>Bacillariophyta</taxon>
        <taxon>Bacillariophyceae</taxon>
        <taxon>Bacillariophycidae</taxon>
        <taxon>Naviculales</taxon>
        <taxon>Naviculaceae</taxon>
        <taxon>Craspedostauros</taxon>
    </lineage>
</organism>
<keyword evidence="4 5" id="KW-0472">Membrane</keyword>
<keyword evidence="6" id="KW-0732">Signal</keyword>
<feature type="signal peptide" evidence="6">
    <location>
        <begin position="1"/>
        <end position="24"/>
    </location>
</feature>
<gene>
    <name evidence="8" type="ORF">CAUS1442_LOCUS4733</name>
    <name evidence="9" type="ORF">CAUS1442_LOCUS4734</name>
    <name evidence="10" type="ORF">CAUS1442_LOCUS4735</name>
</gene>
<comment type="subcellular location">
    <subcellularLocation>
        <location evidence="1">Membrane</location>
    </subcellularLocation>
</comment>
<reference evidence="9" key="1">
    <citation type="submission" date="2021-01" db="EMBL/GenBank/DDBJ databases">
        <authorList>
            <person name="Corre E."/>
            <person name="Pelletier E."/>
            <person name="Niang G."/>
            <person name="Scheremetjew M."/>
            <person name="Finn R."/>
            <person name="Kale V."/>
            <person name="Holt S."/>
            <person name="Cochrane G."/>
            <person name="Meng A."/>
            <person name="Brown T."/>
            <person name="Cohen L."/>
        </authorList>
    </citation>
    <scope>NUCLEOTIDE SEQUENCE</scope>
    <source>
        <strain evidence="9">CCMP3328</strain>
    </source>
</reference>
<evidence type="ECO:0000259" key="7">
    <source>
        <dbReference type="Pfam" id="PF04116"/>
    </source>
</evidence>
<dbReference type="Pfam" id="PF04116">
    <property type="entry name" value="FA_hydroxylase"/>
    <property type="match status" value="1"/>
</dbReference>
<dbReference type="GO" id="GO:0008610">
    <property type="term" value="P:lipid biosynthetic process"/>
    <property type="evidence" value="ECO:0007669"/>
    <property type="project" value="InterPro"/>
</dbReference>
<dbReference type="EMBL" id="HBEF01007599">
    <property type="protein sequence ID" value="CAD8332634.1"/>
    <property type="molecule type" value="Transcribed_RNA"/>
</dbReference>
<dbReference type="InterPro" id="IPR006694">
    <property type="entry name" value="Fatty_acid_hydroxylase"/>
</dbReference>
<dbReference type="PANTHER" id="PTHR11863">
    <property type="entry name" value="STEROL DESATURASE"/>
    <property type="match status" value="1"/>
</dbReference>
<name>A0A6T6EUD5_9STRA</name>
<dbReference type="GO" id="GO:0016020">
    <property type="term" value="C:membrane"/>
    <property type="evidence" value="ECO:0007669"/>
    <property type="project" value="UniProtKB-SubCell"/>
</dbReference>
<evidence type="ECO:0000256" key="2">
    <source>
        <dbReference type="ARBA" id="ARBA00022692"/>
    </source>
</evidence>
<evidence type="ECO:0000256" key="5">
    <source>
        <dbReference type="SAM" id="Phobius"/>
    </source>
</evidence>
<feature type="transmembrane region" description="Helical" evidence="5">
    <location>
        <begin position="123"/>
        <end position="144"/>
    </location>
</feature>
<evidence type="ECO:0000313" key="10">
    <source>
        <dbReference type="EMBL" id="CAD8332634.1"/>
    </source>
</evidence>
<keyword evidence="2 5" id="KW-0812">Transmembrane</keyword>
<dbReference type="GO" id="GO:0005506">
    <property type="term" value="F:iron ion binding"/>
    <property type="evidence" value="ECO:0007669"/>
    <property type="project" value="InterPro"/>
</dbReference>
<feature type="chain" id="PRO_5035584838" description="Fatty acid hydroxylase domain-containing protein" evidence="6">
    <location>
        <begin position="25"/>
        <end position="330"/>
    </location>
</feature>